<sequence length="759" mass="85043">MKRINLILVLVSLCVDNATAQPGHRLVQVQNFRDPPTNVVLDTFGNELASDTCDLMTKEGDTKFHIVVRGHDQDHLVRVTADAITLDGVETGIDPPDETWNQAWRGIVVTIAGQRRGLYDPMTRAFVLAVEHSYIGKYGEGRLVVGDGVGWVRFFDVETRLFSEQRYRSATRFSEGHAIVENPNWQPTLDDPTHLVIDSNYSVVGPVEARLDRLHEHGPFLNDRACVRSKDGYYGYIRTDGTLAIPCVFQYARGFHQGVASAILPGTKSGEPYEAALSVVDPGERYDRIHMGIGVMIRKSGRIFDQLMSQDWYVASDAAYHGCIQARRQGDHFGACLLLDLDGHILWEEPTGQAPVEQARYLLDTRGNVYNNDFQDLKSVRIVPGHENDALALHTEDVVIIDGRETDIPPMIDGVRGFLSMSIVGEHVACFHSPSLHDVNGTVRFYSLREQRVTSQLEGLMRPLQPPIGNTRSGSPFYSVERMSDETILHCGLYEPATDRFVLEPEYPFIGNYGNGMHPVQIRPLEDAYFDVATESLLPRRYVSATPFSNGLACVVRRPPGFAGPSDAEMRDMYERQRKNPFASLRTEQKRPNERVVIDSEFQQLSEPIAHQSVGMVWYDGRTIARLSPKRYGIIDTRGDFVVPPVFEFLTEIVEGRAIARIPLVSTPVTDQPTREALSVLGLDIDPLSEEAGQPFVIDTQTGRAIEAFLRPSVPRNSGLRFVHDRILMNPSERDDKHGMALLELDGRVLWQEPVSARG</sequence>
<keyword evidence="3" id="KW-1185">Reference proteome</keyword>
<feature type="signal peptide" evidence="1">
    <location>
        <begin position="1"/>
        <end position="20"/>
    </location>
</feature>
<keyword evidence="1" id="KW-0732">Signal</keyword>
<organism evidence="2 3">
    <name type="scientific">Symbiodinium necroappetens</name>
    <dbReference type="NCBI Taxonomy" id="1628268"/>
    <lineage>
        <taxon>Eukaryota</taxon>
        <taxon>Sar</taxon>
        <taxon>Alveolata</taxon>
        <taxon>Dinophyceae</taxon>
        <taxon>Suessiales</taxon>
        <taxon>Symbiodiniaceae</taxon>
        <taxon>Symbiodinium</taxon>
    </lineage>
</organism>
<evidence type="ECO:0000256" key="1">
    <source>
        <dbReference type="SAM" id="SignalP"/>
    </source>
</evidence>
<proteinExistence type="predicted"/>
<gene>
    <name evidence="2" type="ORF">SNEC2469_LOCUS9377</name>
</gene>
<dbReference type="PANTHER" id="PTHR37841">
    <property type="entry name" value="GLR2918 PROTEIN"/>
    <property type="match status" value="1"/>
</dbReference>
<reference evidence="2" key="1">
    <citation type="submission" date="2021-02" db="EMBL/GenBank/DDBJ databases">
        <authorList>
            <person name="Dougan E. K."/>
            <person name="Rhodes N."/>
            <person name="Thang M."/>
            <person name="Chan C."/>
        </authorList>
    </citation>
    <scope>NUCLEOTIDE SEQUENCE</scope>
</reference>
<feature type="chain" id="PRO_5032857070" evidence="1">
    <location>
        <begin position="21"/>
        <end position="759"/>
    </location>
</feature>
<evidence type="ECO:0000313" key="3">
    <source>
        <dbReference type="Proteomes" id="UP000601435"/>
    </source>
</evidence>
<dbReference type="EMBL" id="CAJNJA010015175">
    <property type="protein sequence ID" value="CAE7357449.1"/>
    <property type="molecule type" value="Genomic_DNA"/>
</dbReference>
<evidence type="ECO:0000313" key="2">
    <source>
        <dbReference type="EMBL" id="CAE7357449.1"/>
    </source>
</evidence>
<accession>A0A812PSF6</accession>
<protein>
    <submittedName>
        <fullName evidence="2">Uncharacterized protein</fullName>
    </submittedName>
</protein>
<dbReference type="AlphaFoldDB" id="A0A812PSF6"/>
<comment type="caution">
    <text evidence="2">The sequence shown here is derived from an EMBL/GenBank/DDBJ whole genome shotgun (WGS) entry which is preliminary data.</text>
</comment>
<dbReference type="PANTHER" id="PTHR37841:SF1">
    <property type="entry name" value="DUF3298 DOMAIN-CONTAINING PROTEIN"/>
    <property type="match status" value="1"/>
</dbReference>
<dbReference type="InterPro" id="IPR032774">
    <property type="entry name" value="WG_beta_rep"/>
</dbReference>
<name>A0A812PSF6_9DINO</name>
<dbReference type="Pfam" id="PF14903">
    <property type="entry name" value="WG_beta_rep"/>
    <property type="match status" value="2"/>
</dbReference>
<dbReference type="Proteomes" id="UP000601435">
    <property type="component" value="Unassembled WGS sequence"/>
</dbReference>